<accession>A0A8T1TLD6</accession>
<evidence type="ECO:0000256" key="1">
    <source>
        <dbReference type="SAM" id="MobiDB-lite"/>
    </source>
</evidence>
<protein>
    <submittedName>
        <fullName evidence="2">Uncharacterized protein</fullName>
    </submittedName>
</protein>
<feature type="compositionally biased region" description="Polar residues" evidence="1">
    <location>
        <begin position="30"/>
        <end position="42"/>
    </location>
</feature>
<sequence>MPLPLVDQPQRGSCSAFCSSAGTRYDSDSEGTALNRSASATTARRWKMGHTPSALSI</sequence>
<reference evidence="2" key="1">
    <citation type="submission" date="2021-01" db="EMBL/GenBank/DDBJ databases">
        <title>Phytophthora aleatoria, a newly-described species from Pinus radiata is distinct from Phytophthora cactorum isolates based on comparative genomics.</title>
        <authorList>
            <person name="Mcdougal R."/>
            <person name="Panda P."/>
            <person name="Williams N."/>
            <person name="Studholme D.J."/>
        </authorList>
    </citation>
    <scope>NUCLEOTIDE SEQUENCE</scope>
    <source>
        <strain evidence="2">NZFS 3830</strain>
    </source>
</reference>
<dbReference type="Proteomes" id="UP000688947">
    <property type="component" value="Unassembled WGS sequence"/>
</dbReference>
<dbReference type="AlphaFoldDB" id="A0A8T1TLD6"/>
<gene>
    <name evidence="2" type="ORF">JG687_00019539</name>
</gene>
<name>A0A8T1TLD6_9STRA</name>
<evidence type="ECO:0000313" key="3">
    <source>
        <dbReference type="Proteomes" id="UP000688947"/>
    </source>
</evidence>
<organism evidence="2 3">
    <name type="scientific">Phytophthora cactorum</name>
    <dbReference type="NCBI Taxonomy" id="29920"/>
    <lineage>
        <taxon>Eukaryota</taxon>
        <taxon>Sar</taxon>
        <taxon>Stramenopiles</taxon>
        <taxon>Oomycota</taxon>
        <taxon>Peronosporomycetes</taxon>
        <taxon>Peronosporales</taxon>
        <taxon>Peronosporaceae</taxon>
        <taxon>Phytophthora</taxon>
    </lineage>
</organism>
<comment type="caution">
    <text evidence="2">The sequence shown here is derived from an EMBL/GenBank/DDBJ whole genome shotgun (WGS) entry which is preliminary data.</text>
</comment>
<proteinExistence type="predicted"/>
<evidence type="ECO:0000313" key="2">
    <source>
        <dbReference type="EMBL" id="KAG6941625.1"/>
    </source>
</evidence>
<feature type="region of interest" description="Disordered" evidence="1">
    <location>
        <begin position="22"/>
        <end position="57"/>
    </location>
</feature>
<dbReference type="EMBL" id="JAENGZ010003420">
    <property type="protein sequence ID" value="KAG6941625.1"/>
    <property type="molecule type" value="Genomic_DNA"/>
</dbReference>